<evidence type="ECO:0000313" key="2">
    <source>
        <dbReference type="EMBL" id="KAK3909051.1"/>
    </source>
</evidence>
<feature type="region of interest" description="Disordered" evidence="1">
    <location>
        <begin position="1"/>
        <end position="138"/>
    </location>
</feature>
<sequence>MPNTTESDMSATEHGVSAAGAAASAGEAPGSGSGPENMSSAASVSSVASVGSSAGSERSSSRSMPPPSKLPGLVKAGVAKPPGASGIKPPGSISASSSTSNLSRVGTGSATGRTGRLCDGHPKKDPTPSPATPSEYPH</sequence>
<feature type="non-terminal residue" evidence="2">
    <location>
        <position position="138"/>
    </location>
</feature>
<organism evidence="2 3">
    <name type="scientific">Frankliniella fusca</name>
    <dbReference type="NCBI Taxonomy" id="407009"/>
    <lineage>
        <taxon>Eukaryota</taxon>
        <taxon>Metazoa</taxon>
        <taxon>Ecdysozoa</taxon>
        <taxon>Arthropoda</taxon>
        <taxon>Hexapoda</taxon>
        <taxon>Insecta</taxon>
        <taxon>Pterygota</taxon>
        <taxon>Neoptera</taxon>
        <taxon>Paraneoptera</taxon>
        <taxon>Thysanoptera</taxon>
        <taxon>Terebrantia</taxon>
        <taxon>Thripoidea</taxon>
        <taxon>Thripidae</taxon>
        <taxon>Frankliniella</taxon>
    </lineage>
</organism>
<dbReference type="AlphaFoldDB" id="A0AAE1L721"/>
<dbReference type="Proteomes" id="UP001219518">
    <property type="component" value="Unassembled WGS sequence"/>
</dbReference>
<proteinExistence type="predicted"/>
<name>A0AAE1L721_9NEOP</name>
<dbReference type="EMBL" id="JAHWGI010000083">
    <property type="protein sequence ID" value="KAK3909051.1"/>
    <property type="molecule type" value="Genomic_DNA"/>
</dbReference>
<evidence type="ECO:0000313" key="3">
    <source>
        <dbReference type="Proteomes" id="UP001219518"/>
    </source>
</evidence>
<feature type="compositionally biased region" description="Polar residues" evidence="1">
    <location>
        <begin position="1"/>
        <end position="10"/>
    </location>
</feature>
<feature type="compositionally biased region" description="Low complexity" evidence="1">
    <location>
        <begin position="92"/>
        <end position="103"/>
    </location>
</feature>
<feature type="compositionally biased region" description="Low complexity" evidence="1">
    <location>
        <begin position="17"/>
        <end position="63"/>
    </location>
</feature>
<gene>
    <name evidence="2" type="ORF">KUF71_019307</name>
</gene>
<feature type="compositionally biased region" description="Basic and acidic residues" evidence="1">
    <location>
        <begin position="116"/>
        <end position="126"/>
    </location>
</feature>
<evidence type="ECO:0000256" key="1">
    <source>
        <dbReference type="SAM" id="MobiDB-lite"/>
    </source>
</evidence>
<accession>A0AAE1L721</accession>
<reference evidence="2" key="2">
    <citation type="journal article" date="2023" name="BMC Genomics">
        <title>Pest status, molecular evolution, and epigenetic factors derived from the genome assembly of Frankliniella fusca, a thysanopteran phytovirus vector.</title>
        <authorList>
            <person name="Catto M.A."/>
            <person name="Labadie P.E."/>
            <person name="Jacobson A.L."/>
            <person name="Kennedy G.G."/>
            <person name="Srinivasan R."/>
            <person name="Hunt B.G."/>
        </authorList>
    </citation>
    <scope>NUCLEOTIDE SEQUENCE</scope>
    <source>
        <strain evidence="2">PL_HMW_Pooled</strain>
    </source>
</reference>
<protein>
    <submittedName>
        <fullName evidence="2">Microtubule-actin cross-linking factor 1</fullName>
    </submittedName>
</protein>
<keyword evidence="3" id="KW-1185">Reference proteome</keyword>
<reference evidence="2" key="1">
    <citation type="submission" date="2021-07" db="EMBL/GenBank/DDBJ databases">
        <authorList>
            <person name="Catto M.A."/>
            <person name="Jacobson A."/>
            <person name="Kennedy G."/>
            <person name="Labadie P."/>
            <person name="Hunt B.G."/>
            <person name="Srinivasan R."/>
        </authorList>
    </citation>
    <scope>NUCLEOTIDE SEQUENCE</scope>
    <source>
        <strain evidence="2">PL_HMW_Pooled</strain>
        <tissue evidence="2">Head</tissue>
    </source>
</reference>
<comment type="caution">
    <text evidence="2">The sequence shown here is derived from an EMBL/GenBank/DDBJ whole genome shotgun (WGS) entry which is preliminary data.</text>
</comment>